<dbReference type="AlphaFoldDB" id="E6PSQ3"/>
<organism evidence="1">
    <name type="scientific">mine drainage metagenome</name>
    <dbReference type="NCBI Taxonomy" id="410659"/>
    <lineage>
        <taxon>unclassified sequences</taxon>
        <taxon>metagenomes</taxon>
        <taxon>ecological metagenomes</taxon>
    </lineage>
</organism>
<dbReference type="EMBL" id="CABM01000048">
    <property type="protein sequence ID" value="CBH97960.1"/>
    <property type="molecule type" value="Genomic_DNA"/>
</dbReference>
<gene>
    <name evidence="1" type="ORF">CARN2_3436</name>
</gene>
<comment type="caution">
    <text evidence="1">The sequence shown here is derived from an EMBL/GenBank/DDBJ whole genome shotgun (WGS) entry which is preliminary data.</text>
</comment>
<accession>E6PSQ3</accession>
<proteinExistence type="predicted"/>
<reference evidence="1" key="1">
    <citation type="submission" date="2009-10" db="EMBL/GenBank/DDBJ databases">
        <title>Diversity of trophic interactions inside an arsenic-rich microbial ecosystem.</title>
        <authorList>
            <person name="Bertin P.N."/>
            <person name="Heinrich-Salmeron A."/>
            <person name="Pelletier E."/>
            <person name="Goulhen-Chollet F."/>
            <person name="Arsene-Ploetze F."/>
            <person name="Gallien S."/>
            <person name="Calteau A."/>
            <person name="Vallenet D."/>
            <person name="Casiot C."/>
            <person name="Chane-Woon-Ming B."/>
            <person name="Giloteaux L."/>
            <person name="Barakat M."/>
            <person name="Bonnefoy V."/>
            <person name="Bruneel O."/>
            <person name="Chandler M."/>
            <person name="Cleiss J."/>
            <person name="Duran R."/>
            <person name="Elbaz-Poulichet F."/>
            <person name="Fonknechten N."/>
            <person name="Lauga B."/>
            <person name="Mornico D."/>
            <person name="Ortet P."/>
            <person name="Schaeffer C."/>
            <person name="Siguier P."/>
            <person name="Alexander Thil Smith A."/>
            <person name="Van Dorsselaer A."/>
            <person name="Weissenbach J."/>
            <person name="Medigue C."/>
            <person name="Le Paslier D."/>
        </authorList>
    </citation>
    <scope>NUCLEOTIDE SEQUENCE</scope>
</reference>
<protein>
    <submittedName>
        <fullName evidence="1">Uncharacterized protein</fullName>
    </submittedName>
</protein>
<name>E6PSQ3_9ZZZZ</name>
<sequence>MTTAIIQPNTLKQINNLARRIYSSHYLRLTGDKIALYGTLKSCTFEHFRQFFAADNADYQKVSPEIQRAVFAATVEIARIEAEKQSPGTPRNFHITQQHSGVYEMEFWSDAERAFILETLNPKEKALLHVLLGEITDRRRINAAAQLPEPSNSTQH</sequence>
<evidence type="ECO:0000313" key="1">
    <source>
        <dbReference type="EMBL" id="CBH97960.1"/>
    </source>
</evidence>